<dbReference type="EnsemblPlants" id="ONIVA10G14080.1">
    <property type="protein sequence ID" value="ONIVA10G14080.1"/>
    <property type="gene ID" value="ONIVA10G14080"/>
</dbReference>
<dbReference type="AlphaFoldDB" id="A0A0E0ITU0"/>
<dbReference type="HOGENOM" id="CLU_2076859_0_0_1"/>
<proteinExistence type="predicted"/>
<dbReference type="Gramene" id="ONIVA10G14080.1">
    <property type="protein sequence ID" value="ONIVA10G14080.1"/>
    <property type="gene ID" value="ONIVA10G14080"/>
</dbReference>
<name>A0A0E0ITU0_ORYNI</name>
<reference evidence="2" key="1">
    <citation type="submission" date="2015-04" db="UniProtKB">
        <authorList>
            <consortium name="EnsemblPlants"/>
        </authorList>
    </citation>
    <scope>IDENTIFICATION</scope>
    <source>
        <strain evidence="2">SL10</strain>
    </source>
</reference>
<dbReference type="OMA" id="FTKVVAC"/>
<dbReference type="eggNOG" id="KOG3498">
    <property type="taxonomic scope" value="Eukaryota"/>
</dbReference>
<evidence type="ECO:0000313" key="2">
    <source>
        <dbReference type="EnsemblPlants" id="ONIVA10G14080.1"/>
    </source>
</evidence>
<evidence type="ECO:0000313" key="3">
    <source>
        <dbReference type="Proteomes" id="UP000006591"/>
    </source>
</evidence>
<keyword evidence="3" id="KW-1185">Reference proteome</keyword>
<dbReference type="InterPro" id="IPR023391">
    <property type="entry name" value="Prot_translocase_SecE_dom_sf"/>
</dbReference>
<sequence>MRAQRGGGGLGPAVRDSARRQRPRACADAFSQDGGCRVEGQPAPALRRSTTSDRDSSMQSPVRSPATAATAMDAVDSVVDSLREFAKDSICLVKHCHKPDRKEFTKVVACMLQKYQTH</sequence>
<reference evidence="2" key="2">
    <citation type="submission" date="2018-04" db="EMBL/GenBank/DDBJ databases">
        <title>OnivRS2 (Oryza nivara Reference Sequence Version 2).</title>
        <authorList>
            <person name="Zhang J."/>
            <person name="Kudrna D."/>
            <person name="Lee S."/>
            <person name="Talag J."/>
            <person name="Rajasekar S."/>
            <person name="Welchert J."/>
            <person name="Hsing Y.-I."/>
            <person name="Wing R.A."/>
        </authorList>
    </citation>
    <scope>NUCLEOTIDE SEQUENCE [LARGE SCALE GENOMIC DNA]</scope>
</reference>
<dbReference type="Gene3D" id="1.20.5.820">
    <property type="entry name" value="Preprotein translocase SecE subunit"/>
    <property type="match status" value="1"/>
</dbReference>
<feature type="compositionally biased region" description="Gly residues" evidence="1">
    <location>
        <begin position="1"/>
        <end position="11"/>
    </location>
</feature>
<dbReference type="Proteomes" id="UP000006591">
    <property type="component" value="Chromosome 10"/>
</dbReference>
<accession>A0A0E0ITU0</accession>
<dbReference type="STRING" id="4536.A0A0E0ITU0"/>
<evidence type="ECO:0000256" key="1">
    <source>
        <dbReference type="SAM" id="MobiDB-lite"/>
    </source>
</evidence>
<dbReference type="PANTHER" id="PTHR12309">
    <property type="entry name" value="SEC61 GAMMA SUBUNIT"/>
    <property type="match status" value="1"/>
</dbReference>
<protein>
    <submittedName>
        <fullName evidence="2">Uncharacterized protein</fullName>
    </submittedName>
</protein>
<organism evidence="2">
    <name type="scientific">Oryza nivara</name>
    <name type="common">Indian wild rice</name>
    <name type="synonym">Oryza sativa f. spontanea</name>
    <dbReference type="NCBI Taxonomy" id="4536"/>
    <lineage>
        <taxon>Eukaryota</taxon>
        <taxon>Viridiplantae</taxon>
        <taxon>Streptophyta</taxon>
        <taxon>Embryophyta</taxon>
        <taxon>Tracheophyta</taxon>
        <taxon>Spermatophyta</taxon>
        <taxon>Magnoliopsida</taxon>
        <taxon>Liliopsida</taxon>
        <taxon>Poales</taxon>
        <taxon>Poaceae</taxon>
        <taxon>BOP clade</taxon>
        <taxon>Oryzoideae</taxon>
        <taxon>Oryzeae</taxon>
        <taxon>Oryzinae</taxon>
        <taxon>Oryza</taxon>
    </lineage>
</organism>
<feature type="region of interest" description="Disordered" evidence="1">
    <location>
        <begin position="1"/>
        <end position="70"/>
    </location>
</feature>